<accession>A0ABR7F5R4</accession>
<keyword evidence="6 9" id="KW-1133">Transmembrane helix</keyword>
<reference evidence="12 13" key="1">
    <citation type="submission" date="2020-08" db="EMBL/GenBank/DDBJ databases">
        <title>Genome public.</title>
        <authorList>
            <person name="Liu C."/>
            <person name="Sun Q."/>
        </authorList>
    </citation>
    <scope>NUCLEOTIDE SEQUENCE [LARGE SCALE GENOMIC DNA]</scope>
    <source>
        <strain evidence="12 13">BX4</strain>
    </source>
</reference>
<feature type="transmembrane region" description="Helical" evidence="9">
    <location>
        <begin position="468"/>
        <end position="487"/>
    </location>
</feature>
<gene>
    <name evidence="12" type="primary">mgtE</name>
    <name evidence="12" type="ORF">H8S00_13425</name>
</gene>
<dbReference type="SUPFAM" id="SSF54631">
    <property type="entry name" value="CBS-domain pair"/>
    <property type="match status" value="1"/>
</dbReference>
<keyword evidence="5 9" id="KW-0460">Magnesium</keyword>
<organism evidence="12 13">
    <name type="scientific">Eubacterium segne</name>
    <dbReference type="NCBI Taxonomy" id="2763045"/>
    <lineage>
        <taxon>Bacteria</taxon>
        <taxon>Bacillati</taxon>
        <taxon>Bacillota</taxon>
        <taxon>Clostridia</taxon>
        <taxon>Eubacteriales</taxon>
        <taxon>Eubacteriaceae</taxon>
        <taxon>Eubacterium</taxon>
    </lineage>
</organism>
<evidence type="ECO:0000256" key="8">
    <source>
        <dbReference type="PROSITE-ProRule" id="PRU00703"/>
    </source>
</evidence>
<dbReference type="RefSeq" id="WP_021951914.1">
    <property type="nucleotide sequence ID" value="NZ_JACOOZ010000012.1"/>
</dbReference>
<sequence length="489" mass="55011">MEENKEFEEKKPQDTEESGTENNIETQEYEIPEKADYEAEIIDIIRGNEPAYVKKEKLNDYHENDIASVLEDLDVNERRRLYALLGLDRVSEIFAYLDDPEEFIEELDNETAADILEAMEPDDAVDILDELEEEKSEELLQLMDKEAQKDIDLIQSYDEDEIGSKMTTNYVSLSLDLTIKQAMKRLVEQAADNDNISTLYVKKEDGTFYGAIDLKDLIVAREYVELESLVITSYPFVYDHETVDDCIEELKDYSEDSIPVLDKDNHILGVITSQDLVEVVDEEMGEDYAKLAGLAAEEELEEPLSQSLKKRVPWLIILLMLGMIVSTVISMFEKVIVGLPIIVTFQSVILGMSGNVGTQSLAVTIRVLMDEELEFKQMLGFVFKEMRVGFFNGLIVGSISFIFTGVFIWLVRGQQFMDAFAISGCIGVALALAMLISSFVGAIIPIILDKIGFDPAVASGPLISTVNDLVAAVTYYGLAWVFLINILHL</sequence>
<evidence type="ECO:0000256" key="9">
    <source>
        <dbReference type="RuleBase" id="RU362011"/>
    </source>
</evidence>
<dbReference type="Pfam" id="PF01769">
    <property type="entry name" value="MgtE"/>
    <property type="match status" value="1"/>
</dbReference>
<keyword evidence="4 9" id="KW-0812">Transmembrane</keyword>
<comment type="caution">
    <text evidence="12">The sequence shown here is derived from an EMBL/GenBank/DDBJ whole genome shotgun (WGS) entry which is preliminary data.</text>
</comment>
<evidence type="ECO:0000256" key="4">
    <source>
        <dbReference type="ARBA" id="ARBA00022692"/>
    </source>
</evidence>
<feature type="domain" description="CBS" evidence="11">
    <location>
        <begin position="166"/>
        <end position="228"/>
    </location>
</feature>
<feature type="transmembrane region" description="Helical" evidence="9">
    <location>
        <begin position="389"/>
        <end position="411"/>
    </location>
</feature>
<keyword evidence="9" id="KW-0479">Metal-binding</keyword>
<protein>
    <recommendedName>
        <fullName evidence="9">Magnesium transporter MgtE</fullName>
    </recommendedName>
</protein>
<keyword evidence="8" id="KW-0129">CBS domain</keyword>
<comment type="subcellular location">
    <subcellularLocation>
        <location evidence="9">Cell membrane</location>
        <topology evidence="9">Multi-pass membrane protein</topology>
    </subcellularLocation>
    <subcellularLocation>
        <location evidence="1">Membrane</location>
        <topology evidence="1">Multi-pass membrane protein</topology>
    </subcellularLocation>
</comment>
<dbReference type="NCBIfam" id="TIGR00400">
    <property type="entry name" value="mgtE"/>
    <property type="match status" value="1"/>
</dbReference>
<keyword evidence="3 9" id="KW-0813">Transport</keyword>
<dbReference type="SMART" id="SM00924">
    <property type="entry name" value="MgtE_N"/>
    <property type="match status" value="1"/>
</dbReference>
<dbReference type="PANTHER" id="PTHR43773">
    <property type="entry name" value="MAGNESIUM TRANSPORTER MGTE"/>
    <property type="match status" value="1"/>
</dbReference>
<dbReference type="InterPro" id="IPR006667">
    <property type="entry name" value="SLC41_membr_dom"/>
</dbReference>
<evidence type="ECO:0000313" key="12">
    <source>
        <dbReference type="EMBL" id="MBC5668963.1"/>
    </source>
</evidence>
<dbReference type="PROSITE" id="PS51371">
    <property type="entry name" value="CBS"/>
    <property type="match status" value="2"/>
</dbReference>
<evidence type="ECO:0000256" key="10">
    <source>
        <dbReference type="SAM" id="MobiDB-lite"/>
    </source>
</evidence>
<keyword evidence="7 9" id="KW-0472">Membrane</keyword>
<evidence type="ECO:0000256" key="7">
    <source>
        <dbReference type="ARBA" id="ARBA00023136"/>
    </source>
</evidence>
<name>A0ABR7F5R4_9FIRM</name>
<comment type="subunit">
    <text evidence="9">Homodimer.</text>
</comment>
<evidence type="ECO:0000256" key="5">
    <source>
        <dbReference type="ARBA" id="ARBA00022842"/>
    </source>
</evidence>
<comment type="similarity">
    <text evidence="2 9">Belongs to the SLC41A transporter family.</text>
</comment>
<dbReference type="EMBL" id="JACOOZ010000012">
    <property type="protein sequence ID" value="MBC5668963.1"/>
    <property type="molecule type" value="Genomic_DNA"/>
</dbReference>
<comment type="function">
    <text evidence="9">Acts as a magnesium transporter.</text>
</comment>
<keyword evidence="9" id="KW-1003">Cell membrane</keyword>
<proteinExistence type="inferred from homology"/>
<evidence type="ECO:0000256" key="3">
    <source>
        <dbReference type="ARBA" id="ARBA00022448"/>
    </source>
</evidence>
<dbReference type="SUPFAM" id="SSF161093">
    <property type="entry name" value="MgtE membrane domain-like"/>
    <property type="match status" value="1"/>
</dbReference>
<evidence type="ECO:0000256" key="2">
    <source>
        <dbReference type="ARBA" id="ARBA00009749"/>
    </source>
</evidence>
<dbReference type="InterPro" id="IPR036739">
    <property type="entry name" value="SLC41_membr_dom_sf"/>
</dbReference>
<evidence type="ECO:0000259" key="11">
    <source>
        <dbReference type="PROSITE" id="PS51371"/>
    </source>
</evidence>
<evidence type="ECO:0000256" key="6">
    <source>
        <dbReference type="ARBA" id="ARBA00022989"/>
    </source>
</evidence>
<feature type="domain" description="CBS" evidence="11">
    <location>
        <begin position="230"/>
        <end position="286"/>
    </location>
</feature>
<dbReference type="InterPro" id="IPR006669">
    <property type="entry name" value="MgtE_transporter"/>
</dbReference>
<dbReference type="InterPro" id="IPR038076">
    <property type="entry name" value="MgtE_N_sf"/>
</dbReference>
<dbReference type="SUPFAM" id="SSF158791">
    <property type="entry name" value="MgtE N-terminal domain-like"/>
    <property type="match status" value="1"/>
</dbReference>
<dbReference type="InterPro" id="IPR046342">
    <property type="entry name" value="CBS_dom_sf"/>
</dbReference>
<evidence type="ECO:0000256" key="1">
    <source>
        <dbReference type="ARBA" id="ARBA00004141"/>
    </source>
</evidence>
<dbReference type="Pfam" id="PF00571">
    <property type="entry name" value="CBS"/>
    <property type="match status" value="2"/>
</dbReference>
<keyword evidence="13" id="KW-1185">Reference proteome</keyword>
<evidence type="ECO:0000313" key="13">
    <source>
        <dbReference type="Proteomes" id="UP000597877"/>
    </source>
</evidence>
<feature type="transmembrane region" description="Helical" evidence="9">
    <location>
        <begin position="312"/>
        <end position="332"/>
    </location>
</feature>
<dbReference type="InterPro" id="IPR006668">
    <property type="entry name" value="Mg_transptr_MgtE_intracell_dom"/>
</dbReference>
<dbReference type="PANTHER" id="PTHR43773:SF1">
    <property type="entry name" value="MAGNESIUM TRANSPORTER MGTE"/>
    <property type="match status" value="1"/>
</dbReference>
<dbReference type="Pfam" id="PF03448">
    <property type="entry name" value="MgtE_N"/>
    <property type="match status" value="1"/>
</dbReference>
<feature type="transmembrane region" description="Helical" evidence="9">
    <location>
        <begin position="420"/>
        <end position="448"/>
    </location>
</feature>
<dbReference type="Gene3D" id="1.10.357.20">
    <property type="entry name" value="SLC41 divalent cation transporters, integral membrane domain"/>
    <property type="match status" value="1"/>
</dbReference>
<feature type="region of interest" description="Disordered" evidence="10">
    <location>
        <begin position="1"/>
        <end position="30"/>
    </location>
</feature>
<feature type="transmembrane region" description="Helical" evidence="9">
    <location>
        <begin position="339"/>
        <end position="369"/>
    </location>
</feature>
<dbReference type="Proteomes" id="UP000597877">
    <property type="component" value="Unassembled WGS sequence"/>
</dbReference>
<dbReference type="Gene3D" id="1.25.60.10">
    <property type="entry name" value="MgtE N-terminal domain-like"/>
    <property type="match status" value="1"/>
</dbReference>
<dbReference type="InterPro" id="IPR000644">
    <property type="entry name" value="CBS_dom"/>
</dbReference>
<dbReference type="Gene3D" id="3.10.580.10">
    <property type="entry name" value="CBS-domain"/>
    <property type="match status" value="1"/>
</dbReference>